<name>A0A139HR85_9PEZI</name>
<feature type="transmembrane region" description="Helical" evidence="2">
    <location>
        <begin position="368"/>
        <end position="385"/>
    </location>
</feature>
<dbReference type="PANTHER" id="PTHR23028">
    <property type="entry name" value="ACETYLTRANSFERASE"/>
    <property type="match status" value="1"/>
</dbReference>
<feature type="transmembrane region" description="Helical" evidence="2">
    <location>
        <begin position="75"/>
        <end position="94"/>
    </location>
</feature>
<feature type="transmembrane region" description="Helical" evidence="2">
    <location>
        <begin position="456"/>
        <end position="476"/>
    </location>
</feature>
<keyword evidence="5" id="KW-1185">Reference proteome</keyword>
<feature type="transmembrane region" description="Helical" evidence="2">
    <location>
        <begin position="172"/>
        <end position="194"/>
    </location>
</feature>
<keyword evidence="2" id="KW-0472">Membrane</keyword>
<dbReference type="STRING" id="321146.A0A139HR85"/>
<dbReference type="AlphaFoldDB" id="A0A139HR85"/>
<evidence type="ECO:0000259" key="3">
    <source>
        <dbReference type="Pfam" id="PF01757"/>
    </source>
</evidence>
<dbReference type="EMBL" id="LFZN01000016">
    <property type="protein sequence ID" value="KXT04995.1"/>
    <property type="molecule type" value="Genomic_DNA"/>
</dbReference>
<dbReference type="Pfam" id="PF01757">
    <property type="entry name" value="Acyl_transf_3"/>
    <property type="match status" value="1"/>
</dbReference>
<evidence type="ECO:0000313" key="5">
    <source>
        <dbReference type="Proteomes" id="UP000070133"/>
    </source>
</evidence>
<sequence length="534" mass="60437">MSEVTTTRIGDKPALLSLPPSPTQRNSDAGPQFGTGLRRLPRRMVYALVPTLLRTHILKEPVSPRKLHATSWMDGIRGLSAIAVFNLHYLFNFIQPYLGYHTTARLAETKHIAFLPPFCIFWDGGSAVNVFFAIAGYVCSLRALQLMQKGPSAYGQVLNALSSSSFRRTFRLWLPTIVMSLFITLLAYFGGFGITDPMFAKDARKKWFAGVSEEINPRRMDALSKQLRYWIWDLAILSNLWKNDPQNIEHDPHYWTIAYEYRASLQVYAALLLLARCKPMIRLVALCVIGVLFAFWGRIEGPLFFFGAAAAQWDVFKEASGEREKGPGGKVLLGHPVASPKHDSSSLESGSLPAWINPRNATGLRRSLTSMSRTILYAIAIYFMAYPKDGFGLPSFGYTWVNAWIPVWYWHREFRFPKTIGTLLLLNLLRTGGDRPGYWHKALTSDFAQYCGKVMFAFYLVHGTVLHAIGYAVPWWTWNLIGGNAGNVQWFIGIFAGWSFSLALSFWVADIFHREIESRCMSVTKWIEARCVVS</sequence>
<reference evidence="4 5" key="1">
    <citation type="submission" date="2015-07" db="EMBL/GenBank/DDBJ databases">
        <title>Comparative genomics of the Sigatoka disease complex on banana suggests a link between parallel evolutionary changes in Pseudocercospora fijiensis and Pseudocercospora eumusae and increased virulence on the banana host.</title>
        <authorList>
            <person name="Chang T.-C."/>
            <person name="Salvucci A."/>
            <person name="Crous P.W."/>
            <person name="Stergiopoulos I."/>
        </authorList>
    </citation>
    <scope>NUCLEOTIDE SEQUENCE [LARGE SCALE GENOMIC DNA]</scope>
    <source>
        <strain evidence="4 5">CBS 114824</strain>
    </source>
</reference>
<feature type="domain" description="Acyltransferase 3" evidence="3">
    <location>
        <begin position="71"/>
        <end position="506"/>
    </location>
</feature>
<proteinExistence type="predicted"/>
<feature type="transmembrane region" description="Helical" evidence="2">
    <location>
        <begin position="114"/>
        <end position="139"/>
    </location>
</feature>
<dbReference type="InterPro" id="IPR050879">
    <property type="entry name" value="Acyltransferase_3"/>
</dbReference>
<keyword evidence="2" id="KW-1133">Transmembrane helix</keyword>
<gene>
    <name evidence="4" type="ORF">AC578_10270</name>
</gene>
<comment type="caution">
    <text evidence="4">The sequence shown here is derived from an EMBL/GenBank/DDBJ whole genome shotgun (WGS) entry which is preliminary data.</text>
</comment>
<dbReference type="Proteomes" id="UP000070133">
    <property type="component" value="Unassembled WGS sequence"/>
</dbReference>
<evidence type="ECO:0000256" key="1">
    <source>
        <dbReference type="SAM" id="MobiDB-lite"/>
    </source>
</evidence>
<accession>A0A139HR85</accession>
<feature type="transmembrane region" description="Helical" evidence="2">
    <location>
        <begin position="488"/>
        <end position="509"/>
    </location>
</feature>
<evidence type="ECO:0000313" key="4">
    <source>
        <dbReference type="EMBL" id="KXT04995.1"/>
    </source>
</evidence>
<feature type="transmembrane region" description="Helical" evidence="2">
    <location>
        <begin position="280"/>
        <end position="297"/>
    </location>
</feature>
<feature type="transmembrane region" description="Helical" evidence="2">
    <location>
        <begin position="391"/>
        <end position="410"/>
    </location>
</feature>
<dbReference type="PANTHER" id="PTHR23028:SF134">
    <property type="entry name" value="PUTATIVE (AFU_ORTHOLOGUE AFUA_4G08520)-RELATED"/>
    <property type="match status" value="1"/>
</dbReference>
<dbReference type="GO" id="GO:0016747">
    <property type="term" value="F:acyltransferase activity, transferring groups other than amino-acyl groups"/>
    <property type="evidence" value="ECO:0007669"/>
    <property type="project" value="InterPro"/>
</dbReference>
<protein>
    <recommendedName>
        <fullName evidence="3">Acyltransferase 3 domain-containing protein</fullName>
    </recommendedName>
</protein>
<dbReference type="OrthoDB" id="5819582at2759"/>
<dbReference type="InterPro" id="IPR002656">
    <property type="entry name" value="Acyl_transf_3_dom"/>
</dbReference>
<evidence type="ECO:0000256" key="2">
    <source>
        <dbReference type="SAM" id="Phobius"/>
    </source>
</evidence>
<feature type="region of interest" description="Disordered" evidence="1">
    <location>
        <begin position="1"/>
        <end position="36"/>
    </location>
</feature>
<organism evidence="4 5">
    <name type="scientific">Pseudocercospora eumusae</name>
    <dbReference type="NCBI Taxonomy" id="321146"/>
    <lineage>
        <taxon>Eukaryota</taxon>
        <taxon>Fungi</taxon>
        <taxon>Dikarya</taxon>
        <taxon>Ascomycota</taxon>
        <taxon>Pezizomycotina</taxon>
        <taxon>Dothideomycetes</taxon>
        <taxon>Dothideomycetidae</taxon>
        <taxon>Mycosphaerellales</taxon>
        <taxon>Mycosphaerellaceae</taxon>
        <taxon>Pseudocercospora</taxon>
    </lineage>
</organism>
<keyword evidence="2" id="KW-0812">Transmembrane</keyword>